<organism evidence="1">
    <name type="scientific">marine sediment metagenome</name>
    <dbReference type="NCBI Taxonomy" id="412755"/>
    <lineage>
        <taxon>unclassified sequences</taxon>
        <taxon>metagenomes</taxon>
        <taxon>ecological metagenomes</taxon>
    </lineage>
</organism>
<dbReference type="EMBL" id="LAZR01066002">
    <property type="protein sequence ID" value="KKK54421.1"/>
    <property type="molecule type" value="Genomic_DNA"/>
</dbReference>
<sequence length="127" mass="14102">MPISNLESGIAQDSLTYKIATPNGVMFVTVVESTDYRKRPVPINILITIGKTGSAIMAWASMTADLISLLFKMKADLEDIIATISMNLTDHSVLQKPGISIRSEPEGIKYALLRYQEDRNKRLEEMG</sequence>
<name>A0A0F8Z2Y1_9ZZZZ</name>
<protein>
    <submittedName>
        <fullName evidence="1">Uncharacterized protein</fullName>
    </submittedName>
</protein>
<accession>A0A0F8Z2Y1</accession>
<proteinExistence type="predicted"/>
<gene>
    <name evidence="1" type="ORF">LCGC14_3084920</name>
</gene>
<comment type="caution">
    <text evidence="1">The sequence shown here is derived from an EMBL/GenBank/DDBJ whole genome shotgun (WGS) entry which is preliminary data.</text>
</comment>
<dbReference type="AlphaFoldDB" id="A0A0F8Z2Y1"/>
<reference evidence="1" key="1">
    <citation type="journal article" date="2015" name="Nature">
        <title>Complex archaea that bridge the gap between prokaryotes and eukaryotes.</title>
        <authorList>
            <person name="Spang A."/>
            <person name="Saw J.H."/>
            <person name="Jorgensen S.L."/>
            <person name="Zaremba-Niedzwiedzka K."/>
            <person name="Martijn J."/>
            <person name="Lind A.E."/>
            <person name="van Eijk R."/>
            <person name="Schleper C."/>
            <person name="Guy L."/>
            <person name="Ettema T.J."/>
        </authorList>
    </citation>
    <scope>NUCLEOTIDE SEQUENCE</scope>
</reference>
<evidence type="ECO:0000313" key="1">
    <source>
        <dbReference type="EMBL" id="KKK54421.1"/>
    </source>
</evidence>